<name>A0A8S5VD92_9CAUD</name>
<feature type="transmembrane region" description="Helical" evidence="1">
    <location>
        <begin position="6"/>
        <end position="24"/>
    </location>
</feature>
<protein>
    <submittedName>
        <fullName evidence="2">Uncharacterized protein</fullName>
    </submittedName>
</protein>
<evidence type="ECO:0000256" key="1">
    <source>
        <dbReference type="SAM" id="Phobius"/>
    </source>
</evidence>
<keyword evidence="1" id="KW-1133">Transmembrane helix</keyword>
<dbReference type="EMBL" id="BK016244">
    <property type="protein sequence ID" value="DAG04587.1"/>
    <property type="molecule type" value="Genomic_DNA"/>
</dbReference>
<accession>A0A8S5VD92</accession>
<organism evidence="2">
    <name type="scientific">Siphoviridae sp. ctDXu9</name>
    <dbReference type="NCBI Taxonomy" id="2825387"/>
    <lineage>
        <taxon>Viruses</taxon>
        <taxon>Duplodnaviria</taxon>
        <taxon>Heunggongvirae</taxon>
        <taxon>Uroviricota</taxon>
        <taxon>Caudoviricetes</taxon>
    </lineage>
</organism>
<reference evidence="2" key="1">
    <citation type="journal article" date="2021" name="Proc. Natl. Acad. Sci. U.S.A.">
        <title>A Catalog of Tens of Thousands of Viruses from Human Metagenomes Reveals Hidden Associations with Chronic Diseases.</title>
        <authorList>
            <person name="Tisza M.J."/>
            <person name="Buck C.B."/>
        </authorList>
    </citation>
    <scope>NUCLEOTIDE SEQUENCE</scope>
    <source>
        <strain evidence="2">CtDXu9</strain>
    </source>
</reference>
<keyword evidence="1" id="KW-0472">Membrane</keyword>
<sequence>MVALNMGTFVVCLALAFLAGILVTKIKLKK</sequence>
<keyword evidence="1" id="KW-0812">Transmembrane</keyword>
<proteinExistence type="predicted"/>
<evidence type="ECO:0000313" key="2">
    <source>
        <dbReference type="EMBL" id="DAG04587.1"/>
    </source>
</evidence>